<sequence length="132" mass="14882">MKIFALAWLAVTSIPGFTQQDDSILKSESPDHAFFTATWRIPESDYIWQPDLDDFSLVVFPWVGKNELGDLDFSHDFTGRLPSQLQWSTDSKSIVVTTISSGGHSPWHYKTYVFSVADKRLVDADDLIGLVV</sequence>
<keyword evidence="2" id="KW-1185">Reference proteome</keyword>
<dbReference type="EMBL" id="JAENIJ010000007">
    <property type="protein sequence ID" value="MBK1881965.1"/>
    <property type="molecule type" value="Genomic_DNA"/>
</dbReference>
<accession>A0A934S2G3</accession>
<dbReference type="Proteomes" id="UP000603141">
    <property type="component" value="Unassembled WGS sequence"/>
</dbReference>
<proteinExistence type="predicted"/>
<name>A0A934S2G3_9BACT</name>
<dbReference type="AlphaFoldDB" id="A0A934S2G3"/>
<comment type="caution">
    <text evidence="1">The sequence shown here is derived from an EMBL/GenBank/DDBJ whole genome shotgun (WGS) entry which is preliminary data.</text>
</comment>
<reference evidence="1" key="1">
    <citation type="submission" date="2021-01" db="EMBL/GenBank/DDBJ databases">
        <title>Modified the classification status of verrucomicrobia.</title>
        <authorList>
            <person name="Feng X."/>
        </authorList>
    </citation>
    <scope>NUCLEOTIDE SEQUENCE</scope>
    <source>
        <strain evidence="1">KCTC 22041</strain>
    </source>
</reference>
<evidence type="ECO:0000313" key="2">
    <source>
        <dbReference type="Proteomes" id="UP000603141"/>
    </source>
</evidence>
<organism evidence="1 2">
    <name type="scientific">Luteolibacter pohnpeiensis</name>
    <dbReference type="NCBI Taxonomy" id="454153"/>
    <lineage>
        <taxon>Bacteria</taxon>
        <taxon>Pseudomonadati</taxon>
        <taxon>Verrucomicrobiota</taxon>
        <taxon>Verrucomicrobiia</taxon>
        <taxon>Verrucomicrobiales</taxon>
        <taxon>Verrucomicrobiaceae</taxon>
        <taxon>Luteolibacter</taxon>
    </lineage>
</organism>
<gene>
    <name evidence="1" type="ORF">JIN85_06035</name>
</gene>
<evidence type="ECO:0000313" key="1">
    <source>
        <dbReference type="EMBL" id="MBK1881965.1"/>
    </source>
</evidence>
<dbReference type="RefSeq" id="WP_200268646.1">
    <property type="nucleotide sequence ID" value="NZ_JAENIJ010000007.1"/>
</dbReference>
<protein>
    <submittedName>
        <fullName evidence="1">Uncharacterized protein</fullName>
    </submittedName>
</protein>